<name>A0AAD3SDM2_NEPGR</name>
<proteinExistence type="predicted"/>
<comment type="caution">
    <text evidence="1">The sequence shown here is derived from an EMBL/GenBank/DDBJ whole genome shotgun (WGS) entry which is preliminary data.</text>
</comment>
<dbReference type="Proteomes" id="UP001279734">
    <property type="component" value="Unassembled WGS sequence"/>
</dbReference>
<keyword evidence="2" id="KW-1185">Reference proteome</keyword>
<organism evidence="1 2">
    <name type="scientific">Nepenthes gracilis</name>
    <name type="common">Slender pitcher plant</name>
    <dbReference type="NCBI Taxonomy" id="150966"/>
    <lineage>
        <taxon>Eukaryota</taxon>
        <taxon>Viridiplantae</taxon>
        <taxon>Streptophyta</taxon>
        <taxon>Embryophyta</taxon>
        <taxon>Tracheophyta</taxon>
        <taxon>Spermatophyta</taxon>
        <taxon>Magnoliopsida</taxon>
        <taxon>eudicotyledons</taxon>
        <taxon>Gunneridae</taxon>
        <taxon>Pentapetalae</taxon>
        <taxon>Caryophyllales</taxon>
        <taxon>Nepenthaceae</taxon>
        <taxon>Nepenthes</taxon>
    </lineage>
</organism>
<reference evidence="1" key="1">
    <citation type="submission" date="2023-05" db="EMBL/GenBank/DDBJ databases">
        <title>Nepenthes gracilis genome sequencing.</title>
        <authorList>
            <person name="Fukushima K."/>
        </authorList>
    </citation>
    <scope>NUCLEOTIDE SEQUENCE</scope>
    <source>
        <strain evidence="1">SING2019-196</strain>
    </source>
</reference>
<dbReference type="AlphaFoldDB" id="A0AAD3SDM2"/>
<protein>
    <submittedName>
        <fullName evidence="1">Uncharacterized protein</fullName>
    </submittedName>
</protein>
<dbReference type="EMBL" id="BSYO01000008">
    <property type="protein sequence ID" value="GMH08816.1"/>
    <property type="molecule type" value="Genomic_DNA"/>
</dbReference>
<gene>
    <name evidence="1" type="ORF">Nepgr_010656</name>
</gene>
<sequence>MPSDYRAVGDLALTVTEHLEINARAIHTLALQYGDGRCLTPSFLLPPPFIHSSPSLLDVLSPPFLRPVPHSLVNALQSYLAAHAKSLLC</sequence>
<evidence type="ECO:0000313" key="2">
    <source>
        <dbReference type="Proteomes" id="UP001279734"/>
    </source>
</evidence>
<accession>A0AAD3SDM2</accession>
<evidence type="ECO:0000313" key="1">
    <source>
        <dbReference type="EMBL" id="GMH08816.1"/>
    </source>
</evidence>